<dbReference type="PANTHER" id="PTHR46825">
    <property type="entry name" value="D-ALANYL-D-ALANINE-CARBOXYPEPTIDASE/ENDOPEPTIDASE AMPH"/>
    <property type="match status" value="1"/>
</dbReference>
<dbReference type="Proteomes" id="UP000800984">
    <property type="component" value="Unassembled WGS sequence"/>
</dbReference>
<comment type="caution">
    <text evidence="3">The sequence shown here is derived from an EMBL/GenBank/DDBJ whole genome shotgun (WGS) entry which is preliminary data.</text>
</comment>
<dbReference type="InterPro" id="IPR012338">
    <property type="entry name" value="Beta-lactam/transpept-like"/>
</dbReference>
<name>A0ABX0I426_9FLAO</name>
<proteinExistence type="predicted"/>
<accession>A0ABX0I426</accession>
<evidence type="ECO:0000259" key="2">
    <source>
        <dbReference type="Pfam" id="PF00144"/>
    </source>
</evidence>
<gene>
    <name evidence="3" type="ORF">G4D72_00110</name>
</gene>
<dbReference type="Pfam" id="PF00144">
    <property type="entry name" value="Beta-lactamase"/>
    <property type="match status" value="1"/>
</dbReference>
<dbReference type="Gene3D" id="3.40.710.10">
    <property type="entry name" value="DD-peptidase/beta-lactamase superfamily"/>
    <property type="match status" value="1"/>
</dbReference>
<feature type="signal peptide" evidence="1">
    <location>
        <begin position="1"/>
        <end position="18"/>
    </location>
</feature>
<dbReference type="RefSeq" id="WP_166075543.1">
    <property type="nucleotide sequence ID" value="NZ_JAAJBT010000001.1"/>
</dbReference>
<dbReference type="SUPFAM" id="SSF56601">
    <property type="entry name" value="beta-lactamase/transpeptidase-like"/>
    <property type="match status" value="1"/>
</dbReference>
<feature type="domain" description="Beta-lactamase-related" evidence="2">
    <location>
        <begin position="43"/>
        <end position="332"/>
    </location>
</feature>
<organism evidence="3 4">
    <name type="scientific">Flavobacterium difficile</name>
    <dbReference type="NCBI Taxonomy" id="2709659"/>
    <lineage>
        <taxon>Bacteria</taxon>
        <taxon>Pseudomonadati</taxon>
        <taxon>Bacteroidota</taxon>
        <taxon>Flavobacteriia</taxon>
        <taxon>Flavobacteriales</taxon>
        <taxon>Flavobacteriaceae</taxon>
        <taxon>Flavobacterium</taxon>
    </lineage>
</organism>
<dbReference type="EMBL" id="JAAJBT010000001">
    <property type="protein sequence ID" value="NHM00507.1"/>
    <property type="molecule type" value="Genomic_DNA"/>
</dbReference>
<dbReference type="InterPro" id="IPR001466">
    <property type="entry name" value="Beta-lactam-related"/>
</dbReference>
<dbReference type="InterPro" id="IPR050491">
    <property type="entry name" value="AmpC-like"/>
</dbReference>
<evidence type="ECO:0000313" key="3">
    <source>
        <dbReference type="EMBL" id="NHM00507.1"/>
    </source>
</evidence>
<protein>
    <submittedName>
        <fullName evidence="3">Beta-lactamase family protein</fullName>
    </submittedName>
</protein>
<keyword evidence="4" id="KW-1185">Reference proteome</keyword>
<sequence length="438" mass="50208">MKKQLSILFLLLSLSTFAQELTASLGRIDSLLTHLNEYDKFMGSLCIMQGDEVVFKQAYGYSEATKGIRATVGTKYKIGSITKTFTATMIMQLVEEKKILLTTKLNRFFPKIDNAEKITIEQLLYQRTGIKDYANADATLTDVLDKPNMRALIMKKIESYTSTFEPDSKHEYSNSNYFILGEIIEKVTKKTYAENLKNRITGKLYLKNTYYTTEKTDVTKRESYSYTFNGEYWDKVDEWNNDIAFSSGGIISTPEDLTKFIRELLKGKLLSPASVELMKTLKDTYGMALIRFPFGERKFFGHNGRIEGFEATMGYYQQDDMTISLISNGVNYSQNDIMLGILSIYYKSPYRFPVFETLNPEKIKDYVGTYASKDIPLKVKIFEKSGALYGQATGQPEFPMTYASEDLFYFQAGGIEMEFSKNSFVLKQGQKKFNFTKE</sequence>
<reference evidence="3 4" key="1">
    <citation type="submission" date="2020-02" db="EMBL/GenBank/DDBJ databases">
        <authorList>
            <person name="Chen W.-M."/>
        </authorList>
    </citation>
    <scope>NUCLEOTIDE SEQUENCE [LARGE SCALE GENOMIC DNA]</scope>
    <source>
        <strain evidence="3 4">KDG-16</strain>
    </source>
</reference>
<evidence type="ECO:0000256" key="1">
    <source>
        <dbReference type="SAM" id="SignalP"/>
    </source>
</evidence>
<keyword evidence="1" id="KW-0732">Signal</keyword>
<evidence type="ECO:0000313" key="4">
    <source>
        <dbReference type="Proteomes" id="UP000800984"/>
    </source>
</evidence>
<dbReference type="PANTHER" id="PTHR46825:SF9">
    <property type="entry name" value="BETA-LACTAMASE-RELATED DOMAIN-CONTAINING PROTEIN"/>
    <property type="match status" value="1"/>
</dbReference>
<feature type="chain" id="PRO_5047150384" evidence="1">
    <location>
        <begin position="19"/>
        <end position="438"/>
    </location>
</feature>